<organism evidence="1 2">
    <name type="scientific">Thlaspi arvense</name>
    <name type="common">Field penny-cress</name>
    <dbReference type="NCBI Taxonomy" id="13288"/>
    <lineage>
        <taxon>Eukaryota</taxon>
        <taxon>Viridiplantae</taxon>
        <taxon>Streptophyta</taxon>
        <taxon>Embryophyta</taxon>
        <taxon>Tracheophyta</taxon>
        <taxon>Spermatophyta</taxon>
        <taxon>Magnoliopsida</taxon>
        <taxon>eudicotyledons</taxon>
        <taxon>Gunneridae</taxon>
        <taxon>Pentapetalae</taxon>
        <taxon>rosids</taxon>
        <taxon>malvids</taxon>
        <taxon>Brassicales</taxon>
        <taxon>Brassicaceae</taxon>
        <taxon>Thlaspideae</taxon>
        <taxon>Thlaspi</taxon>
    </lineage>
</organism>
<name>A0AAU9T085_THLAR</name>
<dbReference type="InterPro" id="IPR006462">
    <property type="entry name" value="MS5"/>
</dbReference>
<evidence type="ECO:0000313" key="2">
    <source>
        <dbReference type="Proteomes" id="UP000836841"/>
    </source>
</evidence>
<dbReference type="Pfam" id="PF04776">
    <property type="entry name" value="protein_MS5"/>
    <property type="match status" value="1"/>
</dbReference>
<dbReference type="NCBIfam" id="TIGR01572">
    <property type="entry name" value="A_thl_para_3677"/>
    <property type="match status" value="1"/>
</dbReference>
<dbReference type="Proteomes" id="UP000836841">
    <property type="component" value="Chromosome 7"/>
</dbReference>
<dbReference type="PANTHER" id="PTHR31260:SF74">
    <property type="entry name" value="(RAPE) HYPOTHETICAL PROTEIN"/>
    <property type="match status" value="1"/>
</dbReference>
<keyword evidence="2" id="KW-1185">Reference proteome</keyword>
<proteinExistence type="predicted"/>
<reference evidence="1 2" key="1">
    <citation type="submission" date="2022-03" db="EMBL/GenBank/DDBJ databases">
        <authorList>
            <person name="Nunn A."/>
            <person name="Chopra R."/>
            <person name="Nunn A."/>
            <person name="Contreras Garrido A."/>
        </authorList>
    </citation>
    <scope>NUCLEOTIDE SEQUENCE [LARGE SCALE GENOMIC DNA]</scope>
</reference>
<dbReference type="PANTHER" id="PTHR31260">
    <property type="entry name" value="CYSTATIN/MONELLIN SUPERFAMILY PROTEIN"/>
    <property type="match status" value="1"/>
</dbReference>
<dbReference type="AlphaFoldDB" id="A0AAU9T085"/>
<dbReference type="EMBL" id="OU466863">
    <property type="protein sequence ID" value="CAH2077536.1"/>
    <property type="molecule type" value="Genomic_DNA"/>
</dbReference>
<protein>
    <submittedName>
        <fullName evidence="1">Uncharacterized protein</fullName>
    </submittedName>
</protein>
<accession>A0AAU9T085</accession>
<evidence type="ECO:0000313" key="1">
    <source>
        <dbReference type="EMBL" id="CAH2077536.1"/>
    </source>
</evidence>
<sequence>MAEEASELRPPRRLIGVESKRKKLKLQEQRERLYGDRDEDDDDSDDAERDESVSYWFDLNVGNRKRLISTWGDNYEIDLFGRLGLHCYNLQKGTNLKFVRWEKHGIESTAHVRNFITLEAKDEVSDSLLSFQTMLSDASYVPGSFKWTTCACRLRGNERVDDTWDDKAVADFYKVAMPKWSSVEHLASENLKYYVVQDSELQENDWLHLFTEIAFYAKKRRVIIACFPPVEIEKVVVVTEEDTADAREKLRAKNAVFYISYKCEDEDHKATIRRTMDGKPEHMRLEVASDFKG</sequence>
<gene>
    <name evidence="1" type="ORF">TAV2_LOCUS24785</name>
</gene>